<feature type="region of interest" description="Disordered" evidence="1">
    <location>
        <begin position="65"/>
        <end position="88"/>
    </location>
</feature>
<gene>
    <name evidence="2" type="ORF">Voc01_077340</name>
</gene>
<evidence type="ECO:0000313" key="3">
    <source>
        <dbReference type="Proteomes" id="UP000635606"/>
    </source>
</evidence>
<name>A0A8J4A1F0_9ACTN</name>
<dbReference type="AlphaFoldDB" id="A0A8J4A1F0"/>
<evidence type="ECO:0000313" key="2">
    <source>
        <dbReference type="EMBL" id="GIJ72817.1"/>
    </source>
</evidence>
<comment type="caution">
    <text evidence="2">The sequence shown here is derived from an EMBL/GenBank/DDBJ whole genome shotgun (WGS) entry which is preliminary data.</text>
</comment>
<dbReference type="EMBL" id="BOPH01000105">
    <property type="protein sequence ID" value="GIJ72817.1"/>
    <property type="molecule type" value="Genomic_DNA"/>
</dbReference>
<dbReference type="Proteomes" id="UP000635606">
    <property type="component" value="Unassembled WGS sequence"/>
</dbReference>
<reference evidence="2" key="1">
    <citation type="submission" date="2021-01" db="EMBL/GenBank/DDBJ databases">
        <title>Whole genome shotgun sequence of Virgisporangium ochraceum NBRC 16418.</title>
        <authorList>
            <person name="Komaki H."/>
            <person name="Tamura T."/>
        </authorList>
    </citation>
    <scope>NUCLEOTIDE SEQUENCE</scope>
    <source>
        <strain evidence="2">NBRC 16418</strain>
    </source>
</reference>
<organism evidence="2 3">
    <name type="scientific">Virgisporangium ochraceum</name>
    <dbReference type="NCBI Taxonomy" id="65505"/>
    <lineage>
        <taxon>Bacteria</taxon>
        <taxon>Bacillati</taxon>
        <taxon>Actinomycetota</taxon>
        <taxon>Actinomycetes</taxon>
        <taxon>Micromonosporales</taxon>
        <taxon>Micromonosporaceae</taxon>
        <taxon>Virgisporangium</taxon>
    </lineage>
</organism>
<keyword evidence="3" id="KW-1185">Reference proteome</keyword>
<proteinExistence type="predicted"/>
<sequence length="88" mass="9598">MSHPGKLGARTGGLGPVEHRGLFRAAKIHVGLDLYRVRGWTIWYRHTTLVLLAPAVLATCAAVTEPTPPDPTRHGRHTRPIALTMAET</sequence>
<accession>A0A8J4A1F0</accession>
<evidence type="ECO:0000256" key="1">
    <source>
        <dbReference type="SAM" id="MobiDB-lite"/>
    </source>
</evidence>
<protein>
    <submittedName>
        <fullName evidence="2">Uncharacterized protein</fullName>
    </submittedName>
</protein>